<evidence type="ECO:0000313" key="3">
    <source>
        <dbReference type="EMBL" id="KAF5313184.1"/>
    </source>
</evidence>
<evidence type="ECO:0000259" key="2">
    <source>
        <dbReference type="Pfam" id="PF09103"/>
    </source>
</evidence>
<dbReference type="InterPro" id="IPR036315">
    <property type="entry name" value="BRCA2_hlx_sf"/>
</dbReference>
<dbReference type="InterPro" id="IPR015525">
    <property type="entry name" value="BRCA2"/>
</dbReference>
<feature type="region of interest" description="Disordered" evidence="1">
    <location>
        <begin position="212"/>
        <end position="238"/>
    </location>
</feature>
<feature type="compositionally biased region" description="Low complexity" evidence="1">
    <location>
        <begin position="401"/>
        <end position="412"/>
    </location>
</feature>
<feature type="compositionally biased region" description="Basic and acidic residues" evidence="1">
    <location>
        <begin position="212"/>
        <end position="225"/>
    </location>
</feature>
<dbReference type="EMBL" id="JAACJJ010000056">
    <property type="protein sequence ID" value="KAF5313184.1"/>
    <property type="molecule type" value="Genomic_DNA"/>
</dbReference>
<dbReference type="Pfam" id="PF09103">
    <property type="entry name" value="BRCA-2_OB1"/>
    <property type="match status" value="1"/>
</dbReference>
<organism evidence="3 4">
    <name type="scientific">Psilocybe cf. subviscida</name>
    <dbReference type="NCBI Taxonomy" id="2480587"/>
    <lineage>
        <taxon>Eukaryota</taxon>
        <taxon>Fungi</taxon>
        <taxon>Dikarya</taxon>
        <taxon>Basidiomycota</taxon>
        <taxon>Agaricomycotina</taxon>
        <taxon>Agaricomycetes</taxon>
        <taxon>Agaricomycetidae</taxon>
        <taxon>Agaricales</taxon>
        <taxon>Agaricineae</taxon>
        <taxon>Strophariaceae</taxon>
        <taxon>Psilocybe</taxon>
    </lineage>
</organism>
<dbReference type="Proteomes" id="UP000567179">
    <property type="component" value="Unassembled WGS sequence"/>
</dbReference>
<feature type="region of interest" description="Disordered" evidence="1">
    <location>
        <begin position="1"/>
        <end position="25"/>
    </location>
</feature>
<evidence type="ECO:0000313" key="4">
    <source>
        <dbReference type="Proteomes" id="UP000567179"/>
    </source>
</evidence>
<reference evidence="3 4" key="1">
    <citation type="journal article" date="2020" name="ISME J.">
        <title>Uncovering the hidden diversity of litter-decomposition mechanisms in mushroom-forming fungi.</title>
        <authorList>
            <person name="Floudas D."/>
            <person name="Bentzer J."/>
            <person name="Ahren D."/>
            <person name="Johansson T."/>
            <person name="Persson P."/>
            <person name="Tunlid A."/>
        </authorList>
    </citation>
    <scope>NUCLEOTIDE SEQUENCE [LARGE SCALE GENOMIC DNA]</scope>
    <source>
        <strain evidence="3 4">CBS 101986</strain>
    </source>
</reference>
<comment type="caution">
    <text evidence="3">The sequence shown here is derived from an EMBL/GenBank/DDBJ whole genome shotgun (WGS) entry which is preliminary data.</text>
</comment>
<feature type="compositionally biased region" description="Polar residues" evidence="1">
    <location>
        <begin position="286"/>
        <end position="298"/>
    </location>
</feature>
<dbReference type="OrthoDB" id="21095at2759"/>
<dbReference type="InterPro" id="IPR012340">
    <property type="entry name" value="NA-bd_OB-fold"/>
</dbReference>
<evidence type="ECO:0000256" key="1">
    <source>
        <dbReference type="SAM" id="MobiDB-lite"/>
    </source>
</evidence>
<feature type="region of interest" description="Disordered" evidence="1">
    <location>
        <begin position="44"/>
        <end position="105"/>
    </location>
</feature>
<proteinExistence type="predicted"/>
<dbReference type="SUPFAM" id="SSF81872">
    <property type="entry name" value="BRCA2 helical domain"/>
    <property type="match status" value="1"/>
</dbReference>
<accession>A0A8H5EUT3</accession>
<dbReference type="Gene3D" id="2.40.50.140">
    <property type="entry name" value="Nucleic acid-binding proteins"/>
    <property type="match status" value="3"/>
</dbReference>
<keyword evidence="4" id="KW-1185">Reference proteome</keyword>
<dbReference type="SUPFAM" id="SSF50249">
    <property type="entry name" value="Nucleic acid-binding proteins"/>
    <property type="match status" value="2"/>
</dbReference>
<dbReference type="PANTHER" id="PTHR11289:SF0">
    <property type="entry name" value="BREAST CANCER TYPE 2 SUSCEPTIBILITY PROTEIN"/>
    <property type="match status" value="1"/>
</dbReference>
<dbReference type="InterPro" id="IPR015187">
    <property type="entry name" value="BRCA2_OB_1"/>
</dbReference>
<feature type="region of interest" description="Disordered" evidence="1">
    <location>
        <begin position="257"/>
        <end position="412"/>
    </location>
</feature>
<dbReference type="AlphaFoldDB" id="A0A8H5EUT3"/>
<name>A0A8H5EUT3_9AGAR</name>
<feature type="domain" description="BRCA2 OB1" evidence="2">
    <location>
        <begin position="618"/>
        <end position="737"/>
    </location>
</feature>
<feature type="compositionally biased region" description="Pro residues" evidence="1">
    <location>
        <begin position="342"/>
        <end position="352"/>
    </location>
</feature>
<dbReference type="GO" id="GO:0000724">
    <property type="term" value="P:double-strand break repair via homologous recombination"/>
    <property type="evidence" value="ECO:0007669"/>
    <property type="project" value="InterPro"/>
</dbReference>
<dbReference type="GO" id="GO:0006355">
    <property type="term" value="P:regulation of DNA-templated transcription"/>
    <property type="evidence" value="ECO:0007669"/>
    <property type="project" value="TreeGrafter"/>
</dbReference>
<gene>
    <name evidence="3" type="ORF">D9619_002620</name>
</gene>
<sequence>MPRSPSSSPVRKRARLSSPTYDDQVGELTQEDLDAFDAIDAQLSQNVRPPAHASTFQRASVLEKDNGGWDSSQPEPTPMSGHAGFSFAKASGLEDDPDNPFSGGFASAAKVAVPAGKPIGFTTASFASASKLPLVHDHERSPSPDAPPPEPDFDAWFQPAAVDATPVFQVPIVAAFSTGSALVGFTKASNKGVIKPSAKALALAKAKEDAWNREEEERIRAEAENSRGLGPPTDTGFKLASSTSLLAAESPRNVLGSAPSHILNTPSTPSPAAFSRPSFTRPIAESGSQGSPAKSNSIYRPKQFKPPMLRQPNTLSAMSPLNPRRGNPHTTSGFAPASSQPPSTPHPHPLAGPPITSQSNFVTPARTSGFNAPTSTSFTTPLRATNNTRVPPSTLHNMRRTTPAPFKTPFKPGMGPSEAGRIALNEAATKQSAPASVASRKLPAATPARPAENLFTTERIPRAKPVKKTFFNTSRDSPRQTLAESGLRPQQYKAHELEDMGIPIAMLSQITPETAMYYAFNANPSSSMASSSTPQPTSRGPVEALEALLARGCTLATRPWVDNHWALILWKLAGMVVLEASNNKDNGAKTSQERWCWDEVLRQLLYRYERELHGGARPPLRRIVNQDTPAACPLVLCVSGVFWSPPGVTEDGMPVEPHPELEVTDGWYRLRARVDLPLARAVRRGVVRVGRKLGVAGARLETEKKDPMEILEAYSSNKLAFTGNSSHLMPWHAKLGWMQGPCISTLHSLSSDGGLVTAMDLVYPVAYIEFIEEEDGTKGRIGPRNEAEQMQVNEKWKRRYQLEASKLRETHEKKIARYEGYLDRLERKSAGQFRPQEDEYPPDRIDALYDELEYPDSAARCLAKIGARDAGWLALHIRKESERARERVSEDVEKEMMSICPPRNVRSFRVLIVEDARTSRRPKNRVAQLTMWDAAGLSLDDDNGGGGGGAAFAAGQRFTVTNLIPQQLSAWMDCAPGSEVYLSTRKDSRWTRIRGGV</sequence>
<dbReference type="PANTHER" id="PTHR11289">
    <property type="entry name" value="BREAST CANCER TYPE 2 SUSCEPTIBILITY PROTEIN BRCA2"/>
    <property type="match status" value="1"/>
</dbReference>
<protein>
    <recommendedName>
        <fullName evidence="2">BRCA2 OB1 domain-containing protein</fullName>
    </recommendedName>
</protein>
<feature type="compositionally biased region" description="Polar residues" evidence="1">
    <location>
        <begin position="355"/>
        <end position="396"/>
    </location>
</feature>